<comment type="caution">
    <text evidence="1">The sequence shown here is derived from an EMBL/GenBank/DDBJ whole genome shotgun (WGS) entry which is preliminary data.</text>
</comment>
<organism evidence="1 2">
    <name type="scientific">Brevifollis gellanilyticus</name>
    <dbReference type="NCBI Taxonomy" id="748831"/>
    <lineage>
        <taxon>Bacteria</taxon>
        <taxon>Pseudomonadati</taxon>
        <taxon>Verrucomicrobiota</taxon>
        <taxon>Verrucomicrobiia</taxon>
        <taxon>Verrucomicrobiales</taxon>
        <taxon>Verrucomicrobiaceae</taxon>
    </lineage>
</organism>
<dbReference type="OrthoDB" id="9848968at2"/>
<reference evidence="1 2" key="1">
    <citation type="submission" date="2019-07" db="EMBL/GenBank/DDBJ databases">
        <title>Whole genome shotgun sequence of Brevifollis gellanilyticus NBRC 108608.</title>
        <authorList>
            <person name="Hosoyama A."/>
            <person name="Uohara A."/>
            <person name="Ohji S."/>
            <person name="Ichikawa N."/>
        </authorList>
    </citation>
    <scope>NUCLEOTIDE SEQUENCE [LARGE SCALE GENOMIC DNA]</scope>
    <source>
        <strain evidence="1 2">NBRC 108608</strain>
    </source>
</reference>
<dbReference type="EMBL" id="BKAG01000017">
    <property type="protein sequence ID" value="GEP43443.1"/>
    <property type="molecule type" value="Genomic_DNA"/>
</dbReference>
<keyword evidence="2" id="KW-1185">Reference proteome</keyword>
<sequence>MGPALQGQEAAATSSLREVGGLKLNCPLPLEEKSKTGENEMMHSQAQYSVKTDGYEVAVVSIHYKDSVPLDLQKISQGSANSMSKLEGVTNPKTEFKNLTLAGADEARLMSFKADRFGKVLRTESTYIRKGQQLWMAIVTFTEDDKRSIFVGETISKSVRLQ</sequence>
<dbReference type="AlphaFoldDB" id="A0A512M9P7"/>
<protein>
    <recommendedName>
        <fullName evidence="3">DUF1795 domain-containing protein</fullName>
    </recommendedName>
</protein>
<gene>
    <name evidence="1" type="ORF">BGE01nite_27340</name>
</gene>
<accession>A0A512M9P7</accession>
<dbReference type="RefSeq" id="WP_146851020.1">
    <property type="nucleotide sequence ID" value="NZ_BKAG01000017.1"/>
</dbReference>
<proteinExistence type="predicted"/>
<evidence type="ECO:0008006" key="3">
    <source>
        <dbReference type="Google" id="ProtNLM"/>
    </source>
</evidence>
<dbReference type="Proteomes" id="UP000321577">
    <property type="component" value="Unassembled WGS sequence"/>
</dbReference>
<evidence type="ECO:0000313" key="1">
    <source>
        <dbReference type="EMBL" id="GEP43443.1"/>
    </source>
</evidence>
<name>A0A512M9P7_9BACT</name>
<evidence type="ECO:0000313" key="2">
    <source>
        <dbReference type="Proteomes" id="UP000321577"/>
    </source>
</evidence>